<reference evidence="5" key="1">
    <citation type="submission" date="2023-07" db="EMBL/GenBank/DDBJ databases">
        <title>Sequencing the genomes of 1000 actinobacteria strains.</title>
        <authorList>
            <person name="Klenk H.-P."/>
        </authorList>
    </citation>
    <scope>NUCLEOTIDE SEQUENCE</scope>
    <source>
        <strain evidence="5">DSM 45977</strain>
    </source>
</reference>
<dbReference type="PANTHER" id="PTHR43767">
    <property type="entry name" value="LONG-CHAIN-FATTY-ACID--COA LIGASE"/>
    <property type="match status" value="1"/>
</dbReference>
<evidence type="ECO:0000313" key="5">
    <source>
        <dbReference type="EMBL" id="MDR7300051.1"/>
    </source>
</evidence>
<dbReference type="Pfam" id="PF13193">
    <property type="entry name" value="AMP-binding_C"/>
    <property type="match status" value="1"/>
</dbReference>
<dbReference type="SUPFAM" id="SSF56801">
    <property type="entry name" value="Acetyl-CoA synthetase-like"/>
    <property type="match status" value="1"/>
</dbReference>
<feature type="domain" description="AMP-binding enzyme C-terminal" evidence="4">
    <location>
        <begin position="423"/>
        <end position="498"/>
    </location>
</feature>
<dbReference type="RefSeq" id="WP_310268167.1">
    <property type="nucleotide sequence ID" value="NZ_JAVDXW010000001.1"/>
</dbReference>
<gene>
    <name evidence="5" type="ORF">JOF55_000232</name>
</gene>
<dbReference type="InterPro" id="IPR042099">
    <property type="entry name" value="ANL_N_sf"/>
</dbReference>
<dbReference type="AlphaFoldDB" id="A0AAE3Z823"/>
<feature type="domain" description="AMP-dependent synthetase/ligase" evidence="3">
    <location>
        <begin position="9"/>
        <end position="373"/>
    </location>
</feature>
<keyword evidence="6" id="KW-1185">Reference proteome</keyword>
<dbReference type="InterPro" id="IPR050237">
    <property type="entry name" value="ATP-dep_AMP-bd_enzyme"/>
</dbReference>
<dbReference type="GO" id="GO:0004467">
    <property type="term" value="F:long-chain fatty acid-CoA ligase activity"/>
    <property type="evidence" value="ECO:0007669"/>
    <property type="project" value="UniProtKB-EC"/>
</dbReference>
<dbReference type="NCBIfam" id="NF004837">
    <property type="entry name" value="PRK06187.1"/>
    <property type="match status" value="1"/>
</dbReference>
<dbReference type="EMBL" id="JAVDXW010000001">
    <property type="protein sequence ID" value="MDR7300051.1"/>
    <property type="molecule type" value="Genomic_DNA"/>
</dbReference>
<dbReference type="InterPro" id="IPR020845">
    <property type="entry name" value="AMP-binding_CS"/>
</dbReference>
<name>A0AAE3Z823_9ACTN</name>
<dbReference type="Gene3D" id="3.40.50.12780">
    <property type="entry name" value="N-terminal domain of ligase-like"/>
    <property type="match status" value="1"/>
</dbReference>
<comment type="similarity">
    <text evidence="1">Belongs to the ATP-dependent AMP-binding enzyme family.</text>
</comment>
<dbReference type="PROSITE" id="PS00455">
    <property type="entry name" value="AMP_BINDING"/>
    <property type="match status" value="1"/>
</dbReference>
<dbReference type="Gene3D" id="3.30.300.30">
    <property type="match status" value="1"/>
</dbReference>
<evidence type="ECO:0000256" key="2">
    <source>
        <dbReference type="ARBA" id="ARBA00022598"/>
    </source>
</evidence>
<protein>
    <submittedName>
        <fullName evidence="5">Long-chain acyl-CoA synthetase</fullName>
        <ecNumber evidence="5">6.2.1.3</ecNumber>
    </submittedName>
</protein>
<dbReference type="Proteomes" id="UP001180845">
    <property type="component" value="Unassembled WGS sequence"/>
</dbReference>
<evidence type="ECO:0000259" key="3">
    <source>
        <dbReference type="Pfam" id="PF00501"/>
    </source>
</evidence>
<dbReference type="CDD" id="cd05936">
    <property type="entry name" value="FC-FACS_FadD_like"/>
    <property type="match status" value="1"/>
</dbReference>
<accession>A0AAE3Z823</accession>
<dbReference type="PANTHER" id="PTHR43767:SF12">
    <property type="entry name" value="AMP-DEPENDENT SYNTHETASE AND LIGASE"/>
    <property type="match status" value="1"/>
</dbReference>
<evidence type="ECO:0000259" key="4">
    <source>
        <dbReference type="Pfam" id="PF13193"/>
    </source>
</evidence>
<dbReference type="FunFam" id="3.30.300.30:FF:000008">
    <property type="entry name" value="2,3-dihydroxybenzoate-AMP ligase"/>
    <property type="match status" value="1"/>
</dbReference>
<dbReference type="InterPro" id="IPR000873">
    <property type="entry name" value="AMP-dep_synth/lig_dom"/>
</dbReference>
<dbReference type="Pfam" id="PF00501">
    <property type="entry name" value="AMP-binding"/>
    <property type="match status" value="1"/>
</dbReference>
<keyword evidence="2 5" id="KW-0436">Ligase</keyword>
<organism evidence="5 6">
    <name type="scientific">Haloactinomyces albus</name>
    <dbReference type="NCBI Taxonomy" id="1352928"/>
    <lineage>
        <taxon>Bacteria</taxon>
        <taxon>Bacillati</taxon>
        <taxon>Actinomycetota</taxon>
        <taxon>Actinomycetes</taxon>
        <taxon>Actinopolysporales</taxon>
        <taxon>Actinopolysporaceae</taxon>
        <taxon>Haloactinomyces</taxon>
    </lineage>
</organism>
<evidence type="ECO:0000256" key="1">
    <source>
        <dbReference type="ARBA" id="ARBA00006432"/>
    </source>
</evidence>
<dbReference type="InterPro" id="IPR045851">
    <property type="entry name" value="AMP-bd_C_sf"/>
</dbReference>
<comment type="caution">
    <text evidence="5">The sequence shown here is derived from an EMBL/GenBank/DDBJ whole genome shotgun (WGS) entry which is preliminary data.</text>
</comment>
<proteinExistence type="inferred from homology"/>
<sequence length="507" mass="55330">MTFNLATMLRESAQATPEKACVIANEATLSYAQVDEISGRIATSLLGLGLQPGDKVAVQLPNLPQFLFTYFGAMKAGLVMVPLNPLLRAPEIAYHLQDSDARVLITFETFAEEALQGAQQADGMPTYVVNLPGSDRRPEGTRHFDELYFADDNRDIAPTNADDTAVLLYTSGTTGNPKGAELTHFQLFMNCTTAGELFGFRDDDIGLAVLPFFHVFGLSSVLNTTIRFGGTMVLVPRFEIEPVVDAIEKHRCTIFSGVPTMYLGLLQTDTSDRDLSSLRVGVSGGAAIPGQAIKAFEEKFPGVVVLEGYGLSESASTTTFNVSAEQRKVLSIGKPIWGVEVRIVDDDGKELPAGEEHVGEIVIRGHNMMKGYYKKPEATAEAFRNGWFHTGDLAHADSDGYLFVVDRKKDLVIRGGYNVYPREVEEVLYAHPSISEAAVIGKPDEKLGEEIVAVVALESDATTAPDEIIAYCRERIAAYKYPREVRVLDALPKGPTGKILKKQLRDS</sequence>
<dbReference type="InterPro" id="IPR025110">
    <property type="entry name" value="AMP-bd_C"/>
</dbReference>
<evidence type="ECO:0000313" key="6">
    <source>
        <dbReference type="Proteomes" id="UP001180845"/>
    </source>
</evidence>
<dbReference type="EC" id="6.2.1.3" evidence="5"/>